<dbReference type="InterPro" id="IPR037500">
    <property type="entry name" value="Msp1"/>
</dbReference>
<organism evidence="1 2">
    <name type="scientific">Colocasia esculenta</name>
    <name type="common">Wild taro</name>
    <name type="synonym">Arum esculentum</name>
    <dbReference type="NCBI Taxonomy" id="4460"/>
    <lineage>
        <taxon>Eukaryota</taxon>
        <taxon>Viridiplantae</taxon>
        <taxon>Streptophyta</taxon>
        <taxon>Embryophyta</taxon>
        <taxon>Tracheophyta</taxon>
        <taxon>Spermatophyta</taxon>
        <taxon>Magnoliopsida</taxon>
        <taxon>Liliopsida</taxon>
        <taxon>Araceae</taxon>
        <taxon>Aroideae</taxon>
        <taxon>Colocasieae</taxon>
        <taxon>Colocasia</taxon>
    </lineage>
</organism>
<name>A0A843X2V9_COLES</name>
<reference evidence="1" key="1">
    <citation type="submission" date="2017-07" db="EMBL/GenBank/DDBJ databases">
        <title>Taro Niue Genome Assembly and Annotation.</title>
        <authorList>
            <person name="Atibalentja N."/>
            <person name="Keating K."/>
            <person name="Fields C.J."/>
        </authorList>
    </citation>
    <scope>NUCLEOTIDE SEQUENCE</scope>
    <source>
        <strain evidence="1">Niue_2</strain>
        <tissue evidence="1">Leaf</tissue>
    </source>
</reference>
<dbReference type="OrthoDB" id="1913471at2759"/>
<accession>A0A843X2V9</accession>
<dbReference type="GO" id="GO:0000212">
    <property type="term" value="P:meiotic spindle organization"/>
    <property type="evidence" value="ECO:0007669"/>
    <property type="project" value="InterPro"/>
</dbReference>
<evidence type="ECO:0000313" key="2">
    <source>
        <dbReference type="Proteomes" id="UP000652761"/>
    </source>
</evidence>
<evidence type="ECO:0000313" key="1">
    <source>
        <dbReference type="EMBL" id="MQM13818.1"/>
    </source>
</evidence>
<comment type="caution">
    <text evidence="1">The sequence shown here is derived from an EMBL/GenBank/DDBJ whole genome shotgun (WGS) entry which is preliminary data.</text>
</comment>
<keyword evidence="2" id="KW-1185">Reference proteome</keyword>
<dbReference type="GO" id="GO:0007059">
    <property type="term" value="P:chromosome segregation"/>
    <property type="evidence" value="ECO:0007669"/>
    <property type="project" value="TreeGrafter"/>
</dbReference>
<dbReference type="GO" id="GO:0042138">
    <property type="term" value="P:meiotic DNA double-strand break formation"/>
    <property type="evidence" value="ECO:0007669"/>
    <property type="project" value="InterPro"/>
</dbReference>
<sequence length="60" mass="6829">MFLVSQRISSLADSLTIMDPFDDAFPDMHDCMFMMGLSSAILLIKEVKKMWQKPSTTQVT</sequence>
<dbReference type="PANTHER" id="PTHR35768:SF1">
    <property type="entry name" value="PROTEIN MULTIPOLAR SPINDLE 1"/>
    <property type="match status" value="1"/>
</dbReference>
<feature type="non-terminal residue" evidence="1">
    <location>
        <position position="1"/>
    </location>
</feature>
<dbReference type="EMBL" id="NMUH01005840">
    <property type="protein sequence ID" value="MQM13818.1"/>
    <property type="molecule type" value="Genomic_DNA"/>
</dbReference>
<gene>
    <name evidence="1" type="ORF">Taro_046744</name>
</gene>
<proteinExistence type="predicted"/>
<dbReference type="GO" id="GO:0007140">
    <property type="term" value="P:male meiotic nuclear division"/>
    <property type="evidence" value="ECO:0007669"/>
    <property type="project" value="TreeGrafter"/>
</dbReference>
<protein>
    <submittedName>
        <fullName evidence="1">Uncharacterized protein</fullName>
    </submittedName>
</protein>
<dbReference type="PANTHER" id="PTHR35768">
    <property type="entry name" value="PROTEIN MULTIPOLAR SPINDLE 1"/>
    <property type="match status" value="1"/>
</dbReference>
<dbReference type="AlphaFoldDB" id="A0A843X2V9"/>
<dbReference type="Proteomes" id="UP000652761">
    <property type="component" value="Unassembled WGS sequence"/>
</dbReference>